<dbReference type="EMBL" id="JBHTGP010000011">
    <property type="protein sequence ID" value="MFD0686743.1"/>
    <property type="molecule type" value="Genomic_DNA"/>
</dbReference>
<gene>
    <name evidence="6" type="ORF">ACFQZM_19750</name>
</gene>
<evidence type="ECO:0000256" key="3">
    <source>
        <dbReference type="ARBA" id="ARBA00022989"/>
    </source>
</evidence>
<name>A0ABW2XMT5_9ACTN</name>
<keyword evidence="4 5" id="KW-0472">Membrane</keyword>
<evidence type="ECO:0000313" key="7">
    <source>
        <dbReference type="Proteomes" id="UP001597063"/>
    </source>
</evidence>
<dbReference type="InterPro" id="IPR005829">
    <property type="entry name" value="Sugar_transporter_CS"/>
</dbReference>
<dbReference type="RefSeq" id="WP_131760571.1">
    <property type="nucleotide sequence ID" value="NZ_CAACUY010000121.1"/>
</dbReference>
<evidence type="ECO:0000256" key="4">
    <source>
        <dbReference type="ARBA" id="ARBA00023136"/>
    </source>
</evidence>
<feature type="transmembrane region" description="Helical" evidence="5">
    <location>
        <begin position="21"/>
        <end position="41"/>
    </location>
</feature>
<dbReference type="SUPFAM" id="SSF103473">
    <property type="entry name" value="MFS general substrate transporter"/>
    <property type="match status" value="1"/>
</dbReference>
<dbReference type="InterPro" id="IPR036259">
    <property type="entry name" value="MFS_trans_sf"/>
</dbReference>
<protein>
    <recommendedName>
        <fullName evidence="8">MFS transporter</fullName>
    </recommendedName>
</protein>
<proteinExistence type="predicted"/>
<accession>A0ABW2XMT5</accession>
<evidence type="ECO:0000256" key="2">
    <source>
        <dbReference type="ARBA" id="ARBA00022692"/>
    </source>
</evidence>
<keyword evidence="2 5" id="KW-0812">Transmembrane</keyword>
<feature type="transmembrane region" description="Helical" evidence="5">
    <location>
        <begin position="53"/>
        <end position="74"/>
    </location>
</feature>
<comment type="subcellular location">
    <subcellularLocation>
        <location evidence="1">Membrane</location>
        <topology evidence="1">Multi-pass membrane protein</topology>
    </subcellularLocation>
</comment>
<comment type="caution">
    <text evidence="6">The sequence shown here is derived from an EMBL/GenBank/DDBJ whole genome shotgun (WGS) entry which is preliminary data.</text>
</comment>
<keyword evidence="7" id="KW-1185">Reference proteome</keyword>
<reference evidence="7" key="1">
    <citation type="journal article" date="2019" name="Int. J. Syst. Evol. Microbiol.">
        <title>The Global Catalogue of Microorganisms (GCM) 10K type strain sequencing project: providing services to taxonomists for standard genome sequencing and annotation.</title>
        <authorList>
            <consortium name="The Broad Institute Genomics Platform"/>
            <consortium name="The Broad Institute Genome Sequencing Center for Infectious Disease"/>
            <person name="Wu L."/>
            <person name="Ma J."/>
        </authorList>
    </citation>
    <scope>NUCLEOTIDE SEQUENCE [LARGE SCALE GENOMIC DNA]</scope>
    <source>
        <strain evidence="7">JCM 9371</strain>
    </source>
</reference>
<evidence type="ECO:0000256" key="5">
    <source>
        <dbReference type="SAM" id="Phobius"/>
    </source>
</evidence>
<organism evidence="6 7">
    <name type="scientific">Actinomadura fibrosa</name>
    <dbReference type="NCBI Taxonomy" id="111802"/>
    <lineage>
        <taxon>Bacteria</taxon>
        <taxon>Bacillati</taxon>
        <taxon>Actinomycetota</taxon>
        <taxon>Actinomycetes</taxon>
        <taxon>Streptosporangiales</taxon>
        <taxon>Thermomonosporaceae</taxon>
        <taxon>Actinomadura</taxon>
    </lineage>
</organism>
<keyword evidence="3 5" id="KW-1133">Transmembrane helix</keyword>
<dbReference type="Gene3D" id="1.20.1250.20">
    <property type="entry name" value="MFS general substrate transporter like domains"/>
    <property type="match status" value="1"/>
</dbReference>
<evidence type="ECO:0008006" key="8">
    <source>
        <dbReference type="Google" id="ProtNLM"/>
    </source>
</evidence>
<evidence type="ECO:0000313" key="6">
    <source>
        <dbReference type="EMBL" id="MFD0686743.1"/>
    </source>
</evidence>
<sequence>MTAEPSAAPPVQAGARRDVPWLAAGAMSLAVLDATVADLAVPDPHADFADASLSGLTWVVTLHSVLFAALLAPAGRLADLAGRRVVNAALAGVFLTTRPTPSR</sequence>
<dbReference type="PROSITE" id="PS00216">
    <property type="entry name" value="SUGAR_TRANSPORT_1"/>
    <property type="match status" value="1"/>
</dbReference>
<dbReference type="Proteomes" id="UP001597063">
    <property type="component" value="Unassembled WGS sequence"/>
</dbReference>
<evidence type="ECO:0000256" key="1">
    <source>
        <dbReference type="ARBA" id="ARBA00004141"/>
    </source>
</evidence>